<dbReference type="PANTHER" id="PTHR38695:SF1">
    <property type="entry name" value="AMINO ACID PERMEASE_ SLC12A DOMAIN-CONTAINING PROTEIN"/>
    <property type="match status" value="1"/>
</dbReference>
<feature type="signal peptide" evidence="1">
    <location>
        <begin position="1"/>
        <end position="19"/>
    </location>
</feature>
<name>A0A1W5CVB2_9LECA</name>
<reference evidence="4" key="1">
    <citation type="submission" date="2017-03" db="EMBL/GenBank/DDBJ databases">
        <authorList>
            <person name="Sharma R."/>
            <person name="Thines M."/>
        </authorList>
    </citation>
    <scope>NUCLEOTIDE SEQUENCE [LARGE SCALE GENOMIC DNA]</scope>
</reference>
<dbReference type="Proteomes" id="UP000192927">
    <property type="component" value="Unassembled WGS sequence"/>
</dbReference>
<dbReference type="EMBL" id="FWEW01000400">
    <property type="protein sequence ID" value="SLM34761.1"/>
    <property type="molecule type" value="Genomic_DNA"/>
</dbReference>
<evidence type="ECO:0000256" key="1">
    <source>
        <dbReference type="SAM" id="SignalP"/>
    </source>
</evidence>
<dbReference type="InterPro" id="IPR048273">
    <property type="entry name" value="Luciferase"/>
</dbReference>
<dbReference type="AlphaFoldDB" id="A0A1W5CVB2"/>
<evidence type="ECO:0000313" key="4">
    <source>
        <dbReference type="Proteomes" id="UP000192927"/>
    </source>
</evidence>
<dbReference type="InterPro" id="IPR040841">
    <property type="entry name" value="Luciferase_dom"/>
</dbReference>
<sequence>MSLGTTLLLLALAVPLILLIRRDYHAFLGLGPGGTPSTFPGYLKVSYLRLSALRNPLIPPPLTPTTHPALPYLHSLPPRTGPRPIVAGIAPQRQLTQTSPPDLIDALHLRVRNIAVAHPKHLSIGVSCIAKHGLALNVSSPKPLNPTCGPIGEVCHLHASDGSMHLTLHPSDAALVIARGWAERHPLGEGGLFGERYVPRSFLMVYAPRDEEECEMVVEVVRAGMYWVGGLDFRGE</sequence>
<keyword evidence="1" id="KW-0732">Signal</keyword>
<evidence type="ECO:0000313" key="3">
    <source>
        <dbReference type="EMBL" id="SLM34761.1"/>
    </source>
</evidence>
<keyword evidence="4" id="KW-1185">Reference proteome</keyword>
<accession>A0A1W5CVB2</accession>
<dbReference type="PANTHER" id="PTHR38695">
    <property type="entry name" value="AMINO ACID PERMEASE_ SLC12A DOMAIN-CONTAINING PROTEIN"/>
    <property type="match status" value="1"/>
</dbReference>
<proteinExistence type="predicted"/>
<protein>
    <recommendedName>
        <fullName evidence="2">Luciferase domain-containing protein</fullName>
    </recommendedName>
</protein>
<organism evidence="3 4">
    <name type="scientific">Lasallia pustulata</name>
    <dbReference type="NCBI Taxonomy" id="136370"/>
    <lineage>
        <taxon>Eukaryota</taxon>
        <taxon>Fungi</taxon>
        <taxon>Dikarya</taxon>
        <taxon>Ascomycota</taxon>
        <taxon>Pezizomycotina</taxon>
        <taxon>Lecanoromycetes</taxon>
        <taxon>OSLEUM clade</taxon>
        <taxon>Umbilicariomycetidae</taxon>
        <taxon>Umbilicariales</taxon>
        <taxon>Umbilicariaceae</taxon>
        <taxon>Lasallia</taxon>
    </lineage>
</organism>
<feature type="chain" id="PRO_5010728215" description="Luciferase domain-containing protein" evidence="1">
    <location>
        <begin position="20"/>
        <end position="236"/>
    </location>
</feature>
<feature type="domain" description="Luciferase" evidence="2">
    <location>
        <begin position="152"/>
        <end position="223"/>
    </location>
</feature>
<evidence type="ECO:0000259" key="2">
    <source>
        <dbReference type="Pfam" id="PF17648"/>
    </source>
</evidence>
<dbReference type="Pfam" id="PF17648">
    <property type="entry name" value="Luciferase"/>
    <property type="match status" value="1"/>
</dbReference>